<feature type="region of interest" description="Disordered" evidence="1">
    <location>
        <begin position="23"/>
        <end position="105"/>
    </location>
</feature>
<dbReference type="EMBL" id="PRKW01000006">
    <property type="protein sequence ID" value="PPB48177.1"/>
    <property type="molecule type" value="Genomic_DNA"/>
</dbReference>
<reference evidence="4 5" key="1">
    <citation type="journal article" date="2014" name="Int. J. Syst. Evol. Microbiol.">
        <title>Arthrobacter pityocampae sp. nov., isolated from Thaumetopoea pityocampa (Lep., Thaumetopoeidae).</title>
        <authorList>
            <person name="Ince I.A."/>
            <person name="Demirbag Z."/>
            <person name="Kati H."/>
        </authorList>
    </citation>
    <scope>NUCLEOTIDE SEQUENCE [LARGE SCALE GENOMIC DNA]</scope>
    <source>
        <strain evidence="4 5">Tp2</strain>
    </source>
</reference>
<dbReference type="Pfam" id="PF14016">
    <property type="entry name" value="DUF4232"/>
    <property type="match status" value="1"/>
</dbReference>
<dbReference type="InterPro" id="IPR025326">
    <property type="entry name" value="DUF4232"/>
</dbReference>
<keyword evidence="5" id="KW-1185">Reference proteome</keyword>
<protein>
    <recommendedName>
        <fullName evidence="3">DUF4232 domain-containing protein</fullName>
    </recommendedName>
</protein>
<dbReference type="AlphaFoldDB" id="A0A2S5IUG7"/>
<comment type="caution">
    <text evidence="4">The sequence shown here is derived from an EMBL/GenBank/DDBJ whole genome shotgun (WGS) entry which is preliminary data.</text>
</comment>
<evidence type="ECO:0000256" key="2">
    <source>
        <dbReference type="SAM" id="SignalP"/>
    </source>
</evidence>
<evidence type="ECO:0000313" key="4">
    <source>
        <dbReference type="EMBL" id="PPB48177.1"/>
    </source>
</evidence>
<organism evidence="4 5">
    <name type="scientific">Arthrobacter pityocampae</name>
    <dbReference type="NCBI Taxonomy" id="547334"/>
    <lineage>
        <taxon>Bacteria</taxon>
        <taxon>Bacillati</taxon>
        <taxon>Actinomycetota</taxon>
        <taxon>Actinomycetes</taxon>
        <taxon>Micrococcales</taxon>
        <taxon>Micrococcaceae</taxon>
        <taxon>Arthrobacter</taxon>
    </lineage>
</organism>
<proteinExistence type="predicted"/>
<feature type="chain" id="PRO_5015564967" description="DUF4232 domain-containing protein" evidence="2">
    <location>
        <begin position="26"/>
        <end position="246"/>
    </location>
</feature>
<gene>
    <name evidence="4" type="ORF">C4K88_14475</name>
</gene>
<dbReference type="Proteomes" id="UP000239297">
    <property type="component" value="Unassembled WGS sequence"/>
</dbReference>
<feature type="signal peptide" evidence="2">
    <location>
        <begin position="1"/>
        <end position="25"/>
    </location>
</feature>
<evidence type="ECO:0000259" key="3">
    <source>
        <dbReference type="Pfam" id="PF14016"/>
    </source>
</evidence>
<feature type="domain" description="DUF4232" evidence="3">
    <location>
        <begin position="110"/>
        <end position="242"/>
    </location>
</feature>
<feature type="compositionally biased region" description="Low complexity" evidence="1">
    <location>
        <begin position="41"/>
        <end position="105"/>
    </location>
</feature>
<evidence type="ECO:0000256" key="1">
    <source>
        <dbReference type="SAM" id="MobiDB-lite"/>
    </source>
</evidence>
<accession>A0A2S5IUG7</accession>
<dbReference type="PROSITE" id="PS51257">
    <property type="entry name" value="PROKAR_LIPOPROTEIN"/>
    <property type="match status" value="1"/>
</dbReference>
<sequence>MLGSNRWIAAIAAAGALIAVSGCSASDPGSGEPAASTSEIATAAPTASDVPSASPSASPSAEATADASATTAAPGPTTEATASPSATSAPADPSPSATPSASPEAAVGTCTAAQLTGSIQDQAGGGAAGSVYRTLVLTNASGQPCTVAGYPGVSSVDGAGNQIGAPADRDGTTSAPVLLAPGASASATLRQANAQNYGADCGLTPAAGLRVYPPGATDSLILPQELPACSAASIVLLTVSPLQPAA</sequence>
<name>A0A2S5IUG7_9MICC</name>
<keyword evidence="2" id="KW-0732">Signal</keyword>
<evidence type="ECO:0000313" key="5">
    <source>
        <dbReference type="Proteomes" id="UP000239297"/>
    </source>
</evidence>